<dbReference type="GO" id="GO:0046983">
    <property type="term" value="F:protein dimerization activity"/>
    <property type="evidence" value="ECO:0007669"/>
    <property type="project" value="InterPro"/>
</dbReference>
<dbReference type="GO" id="GO:0000155">
    <property type="term" value="F:phosphorelay sensor kinase activity"/>
    <property type="evidence" value="ECO:0007669"/>
    <property type="project" value="InterPro"/>
</dbReference>
<dbReference type="eggNOG" id="COG5000">
    <property type="taxonomic scope" value="Bacteria"/>
</dbReference>
<dbReference type="GO" id="GO:0016020">
    <property type="term" value="C:membrane"/>
    <property type="evidence" value="ECO:0007669"/>
    <property type="project" value="UniProtKB-SubCell"/>
</dbReference>
<evidence type="ECO:0000256" key="1">
    <source>
        <dbReference type="ARBA" id="ARBA00000085"/>
    </source>
</evidence>
<name>A7NRQ7_ROSCS</name>
<dbReference type="PANTHER" id="PTHR24421:SF61">
    <property type="entry name" value="OXYGEN SENSOR HISTIDINE KINASE NREB"/>
    <property type="match status" value="1"/>
</dbReference>
<protein>
    <recommendedName>
        <fullName evidence="3">histidine kinase</fullName>
        <ecNumber evidence="3">2.7.13.3</ecNumber>
    </recommendedName>
</protein>
<dbReference type="CDD" id="cd06225">
    <property type="entry name" value="HAMP"/>
    <property type="match status" value="1"/>
</dbReference>
<gene>
    <name evidence="11" type="ordered locus">Rcas_4226</name>
</gene>
<evidence type="ECO:0000313" key="11">
    <source>
        <dbReference type="EMBL" id="ABU60253.1"/>
    </source>
</evidence>
<dbReference type="Gene3D" id="3.30.450.20">
    <property type="entry name" value="PAS domain"/>
    <property type="match status" value="2"/>
</dbReference>
<feature type="domain" description="HAMP" evidence="10">
    <location>
        <begin position="411"/>
        <end position="463"/>
    </location>
</feature>
<dbReference type="Pfam" id="PF00672">
    <property type="entry name" value="HAMP"/>
    <property type="match status" value="1"/>
</dbReference>
<dbReference type="eggNOG" id="COG4585">
    <property type="taxonomic scope" value="Bacteria"/>
</dbReference>
<keyword evidence="4" id="KW-0597">Phosphoprotein</keyword>
<dbReference type="RefSeq" id="WP_012122674.1">
    <property type="nucleotide sequence ID" value="NC_009767.1"/>
</dbReference>
<dbReference type="InterPro" id="IPR036890">
    <property type="entry name" value="HATPase_C_sf"/>
</dbReference>
<dbReference type="PROSITE" id="PS50109">
    <property type="entry name" value="HIS_KIN"/>
    <property type="match status" value="1"/>
</dbReference>
<evidence type="ECO:0000259" key="10">
    <source>
        <dbReference type="PROSITE" id="PS50885"/>
    </source>
</evidence>
<dbReference type="Pfam" id="PF07730">
    <property type="entry name" value="HisKA_3"/>
    <property type="match status" value="1"/>
</dbReference>
<dbReference type="EMBL" id="CP000804">
    <property type="protein sequence ID" value="ABU60253.1"/>
    <property type="molecule type" value="Genomic_DNA"/>
</dbReference>
<dbReference type="InterPro" id="IPR050482">
    <property type="entry name" value="Sensor_HK_TwoCompSys"/>
</dbReference>
<reference evidence="11 12" key="1">
    <citation type="submission" date="2007-08" db="EMBL/GenBank/DDBJ databases">
        <title>Complete sequence of Roseiflexus castenholzii DSM 13941.</title>
        <authorList>
            <consortium name="US DOE Joint Genome Institute"/>
            <person name="Copeland A."/>
            <person name="Lucas S."/>
            <person name="Lapidus A."/>
            <person name="Barry K."/>
            <person name="Glavina del Rio T."/>
            <person name="Dalin E."/>
            <person name="Tice H."/>
            <person name="Pitluck S."/>
            <person name="Thompson L.S."/>
            <person name="Brettin T."/>
            <person name="Bruce D."/>
            <person name="Detter J.C."/>
            <person name="Han C."/>
            <person name="Tapia R."/>
            <person name="Schmutz J."/>
            <person name="Larimer F."/>
            <person name="Land M."/>
            <person name="Hauser L."/>
            <person name="Kyrpides N."/>
            <person name="Mikhailova N."/>
            <person name="Bryant D.A."/>
            <person name="Hanada S."/>
            <person name="Tsukatani Y."/>
            <person name="Richardson P."/>
        </authorList>
    </citation>
    <scope>NUCLEOTIDE SEQUENCE [LARGE SCALE GENOMIC DNA]</scope>
    <source>
        <strain evidence="12">DSM 13941 / HLO8</strain>
    </source>
</reference>
<organism evidence="11 12">
    <name type="scientific">Roseiflexus castenholzii (strain DSM 13941 / HLO8)</name>
    <dbReference type="NCBI Taxonomy" id="383372"/>
    <lineage>
        <taxon>Bacteria</taxon>
        <taxon>Bacillati</taxon>
        <taxon>Chloroflexota</taxon>
        <taxon>Chloroflexia</taxon>
        <taxon>Chloroflexales</taxon>
        <taxon>Roseiflexineae</taxon>
        <taxon>Roseiflexaceae</taxon>
        <taxon>Roseiflexus</taxon>
    </lineage>
</organism>
<evidence type="ECO:0000256" key="8">
    <source>
        <dbReference type="SAM" id="Coils"/>
    </source>
</evidence>
<comment type="subcellular location">
    <subcellularLocation>
        <location evidence="2">Membrane</location>
    </subcellularLocation>
</comment>
<dbReference type="SUPFAM" id="SSF158472">
    <property type="entry name" value="HAMP domain-like"/>
    <property type="match status" value="1"/>
</dbReference>
<dbReference type="KEGG" id="rca:Rcas_4226"/>
<evidence type="ECO:0000256" key="5">
    <source>
        <dbReference type="ARBA" id="ARBA00022679"/>
    </source>
</evidence>
<dbReference type="Gene3D" id="1.20.5.1930">
    <property type="match status" value="1"/>
</dbReference>
<dbReference type="InterPro" id="IPR003594">
    <property type="entry name" value="HATPase_dom"/>
</dbReference>
<evidence type="ECO:0000313" key="12">
    <source>
        <dbReference type="Proteomes" id="UP000000263"/>
    </source>
</evidence>
<dbReference type="PANTHER" id="PTHR24421">
    <property type="entry name" value="NITRATE/NITRITE SENSOR PROTEIN NARX-RELATED"/>
    <property type="match status" value="1"/>
</dbReference>
<dbReference type="SMART" id="SM00387">
    <property type="entry name" value="HATPase_c"/>
    <property type="match status" value="1"/>
</dbReference>
<evidence type="ECO:0000256" key="4">
    <source>
        <dbReference type="ARBA" id="ARBA00022553"/>
    </source>
</evidence>
<evidence type="ECO:0000256" key="7">
    <source>
        <dbReference type="ARBA" id="ARBA00023012"/>
    </source>
</evidence>
<keyword evidence="5" id="KW-0808">Transferase</keyword>
<dbReference type="EC" id="2.7.13.3" evidence="3"/>
<dbReference type="Pfam" id="PF02518">
    <property type="entry name" value="HATPase_c"/>
    <property type="match status" value="1"/>
</dbReference>
<dbReference type="Gene3D" id="6.10.340.10">
    <property type="match status" value="1"/>
</dbReference>
<keyword evidence="7" id="KW-0902">Two-component regulatory system</keyword>
<accession>A7NRQ7</accession>
<sequence>MVRFNRISAKIAAGVMAFVLLLALVTGALVWRGFHQAEQAAAQRSADSLQTQSRNTLIQLTAQEAQLYDLELQQAARATKIAADFMAQARASGKTPDASAAPNVVYQAAQLTLSDNGLLYYDANPKRRTEILHIGSIPPDEVTDRSLRDSAILEDLFPSLLAQTETGVGIYFQGPQLTFRYYPVRGLPELELQNGAAEAAQTARIEDFLVAPNNNPQRKTVWLPPYLDDAGQGLLVSADTPIYYGDEFQGFIGIDVSLTRLIERLSQLKPTPGSFAFLLDSEGRLIAVPDGRAAALANRPLSAQEQAANGLLGAALTELNTELALALQAAQPPDALEISLNGQPVIVTRASLPNLGWTLSIVVPLAEVTAESQSVARAIEADAIATVRNTLLIMALFFIGAAAVTLWLSQRFLARPMTDMLSGVRAITAGNLDVSVPVTSNDELGELAASFNQMTDELNRRTRELAQTSAELQLKETQVKMAALEERQRLARELHDSVSQALYGIALGARTAQTQLERDPARLGEPLEYILSLAEAGLSEMRALIFELRPESLQTEGLVAALTKQSDALRARHKLDVVTRFDPEPEISLEAKEALYRIAQEAMHNVARHAHATRVELSLLNADGALTLEIRDNGKGFDPAQPYPGHLGLKSMPERAAHIGGAFHIESRPGAGTVITVTVPNG</sequence>
<evidence type="ECO:0000256" key="2">
    <source>
        <dbReference type="ARBA" id="ARBA00004370"/>
    </source>
</evidence>
<dbReference type="CDD" id="cd16917">
    <property type="entry name" value="HATPase_UhpB-NarQ-NarX-like"/>
    <property type="match status" value="1"/>
</dbReference>
<evidence type="ECO:0000256" key="6">
    <source>
        <dbReference type="ARBA" id="ARBA00022777"/>
    </source>
</evidence>
<evidence type="ECO:0000259" key="9">
    <source>
        <dbReference type="PROSITE" id="PS50109"/>
    </source>
</evidence>
<proteinExistence type="predicted"/>
<keyword evidence="8" id="KW-0175">Coiled coil</keyword>
<dbReference type="AlphaFoldDB" id="A7NRQ7"/>
<comment type="catalytic activity">
    <reaction evidence="1">
        <text>ATP + protein L-histidine = ADP + protein N-phospho-L-histidine.</text>
        <dbReference type="EC" id="2.7.13.3"/>
    </reaction>
</comment>
<keyword evidence="12" id="KW-1185">Reference proteome</keyword>
<dbReference type="InterPro" id="IPR005467">
    <property type="entry name" value="His_kinase_dom"/>
</dbReference>
<dbReference type="SUPFAM" id="SSF55874">
    <property type="entry name" value="ATPase domain of HSP90 chaperone/DNA topoisomerase II/histidine kinase"/>
    <property type="match status" value="1"/>
</dbReference>
<evidence type="ECO:0000256" key="3">
    <source>
        <dbReference type="ARBA" id="ARBA00012438"/>
    </source>
</evidence>
<dbReference type="HOGENOM" id="CLU_403266_0_0_0"/>
<dbReference type="PROSITE" id="PS50885">
    <property type="entry name" value="HAMP"/>
    <property type="match status" value="1"/>
</dbReference>
<keyword evidence="6 11" id="KW-0418">Kinase</keyword>
<dbReference type="Gene3D" id="3.30.565.10">
    <property type="entry name" value="Histidine kinase-like ATPase, C-terminal domain"/>
    <property type="match status" value="1"/>
</dbReference>
<dbReference type="SMART" id="SM00304">
    <property type="entry name" value="HAMP"/>
    <property type="match status" value="1"/>
</dbReference>
<feature type="coiled-coil region" evidence="8">
    <location>
        <begin position="467"/>
        <end position="494"/>
    </location>
</feature>
<feature type="domain" description="Histidine kinase" evidence="9">
    <location>
        <begin position="493"/>
        <end position="682"/>
    </location>
</feature>
<dbReference type="InterPro" id="IPR003660">
    <property type="entry name" value="HAMP_dom"/>
</dbReference>
<dbReference type="InterPro" id="IPR011712">
    <property type="entry name" value="Sig_transdc_His_kin_sub3_dim/P"/>
</dbReference>
<dbReference type="STRING" id="383372.Rcas_4226"/>
<dbReference type="Proteomes" id="UP000000263">
    <property type="component" value="Chromosome"/>
</dbReference>